<accession>A0ABS4H308</accession>
<dbReference type="RefSeq" id="WP_209848336.1">
    <property type="nucleotide sequence ID" value="NZ_CBCRVE010000017.1"/>
</dbReference>
<dbReference type="PANTHER" id="PTHR33221:SF15">
    <property type="entry name" value="HTH-TYPE TRANSCRIPTIONAL REGULATOR YWGB-RELATED"/>
    <property type="match status" value="1"/>
</dbReference>
<dbReference type="Gene3D" id="1.10.10.10">
    <property type="entry name" value="Winged helix-like DNA-binding domain superfamily/Winged helix DNA-binding domain"/>
    <property type="match status" value="1"/>
</dbReference>
<dbReference type="InterPro" id="IPR030489">
    <property type="entry name" value="TR_Rrf2-type_CS"/>
</dbReference>
<dbReference type="EMBL" id="JAGGKP010000003">
    <property type="protein sequence ID" value="MBP1936903.1"/>
    <property type="molecule type" value="Genomic_DNA"/>
</dbReference>
<sequence length="145" mass="16169">MNSELTIAIHCLIWLSMHTDQMANSDTIAQSVATHPARVRKVLSILRKNGYVVTKEGTGGGYMLSCNIDEVSLGDLYRLLARGSLQPHWCSGDSEQNCKVSAHMQNVMNEVYGDAERSLENHLDTVKVSDVKEKIEREHLLKSEA</sequence>
<dbReference type="Proteomes" id="UP001519273">
    <property type="component" value="Unassembled WGS sequence"/>
</dbReference>
<comment type="caution">
    <text evidence="1">The sequence shown here is derived from an EMBL/GenBank/DDBJ whole genome shotgun (WGS) entry which is preliminary data.</text>
</comment>
<dbReference type="Pfam" id="PF02082">
    <property type="entry name" value="Rrf2"/>
    <property type="match status" value="1"/>
</dbReference>
<gene>
    <name evidence="1" type="ORF">J2Z20_001785</name>
</gene>
<protein>
    <submittedName>
        <fullName evidence="1">Rrf2 family protein</fullName>
    </submittedName>
</protein>
<organism evidence="1 2">
    <name type="scientific">Paenibacillus sediminis</name>
    <dbReference type="NCBI Taxonomy" id="664909"/>
    <lineage>
        <taxon>Bacteria</taxon>
        <taxon>Bacillati</taxon>
        <taxon>Bacillota</taxon>
        <taxon>Bacilli</taxon>
        <taxon>Bacillales</taxon>
        <taxon>Paenibacillaceae</taxon>
        <taxon>Paenibacillus</taxon>
    </lineage>
</organism>
<evidence type="ECO:0000313" key="1">
    <source>
        <dbReference type="EMBL" id="MBP1936903.1"/>
    </source>
</evidence>
<dbReference type="InterPro" id="IPR036390">
    <property type="entry name" value="WH_DNA-bd_sf"/>
</dbReference>
<name>A0ABS4H308_9BACL</name>
<dbReference type="PROSITE" id="PS01332">
    <property type="entry name" value="HTH_RRF2_1"/>
    <property type="match status" value="1"/>
</dbReference>
<dbReference type="InterPro" id="IPR000944">
    <property type="entry name" value="Tscrpt_reg_Rrf2"/>
</dbReference>
<dbReference type="InterPro" id="IPR036388">
    <property type="entry name" value="WH-like_DNA-bd_sf"/>
</dbReference>
<dbReference type="PROSITE" id="PS51197">
    <property type="entry name" value="HTH_RRF2_2"/>
    <property type="match status" value="1"/>
</dbReference>
<dbReference type="PANTHER" id="PTHR33221">
    <property type="entry name" value="WINGED HELIX-TURN-HELIX TRANSCRIPTIONAL REGULATOR, RRF2 FAMILY"/>
    <property type="match status" value="1"/>
</dbReference>
<dbReference type="SUPFAM" id="SSF46785">
    <property type="entry name" value="Winged helix' DNA-binding domain"/>
    <property type="match status" value="1"/>
</dbReference>
<evidence type="ECO:0000313" key="2">
    <source>
        <dbReference type="Proteomes" id="UP001519273"/>
    </source>
</evidence>
<proteinExistence type="predicted"/>
<reference evidence="1 2" key="1">
    <citation type="submission" date="2021-03" db="EMBL/GenBank/DDBJ databases">
        <title>Genomic Encyclopedia of Type Strains, Phase IV (KMG-IV): sequencing the most valuable type-strain genomes for metagenomic binning, comparative biology and taxonomic classification.</title>
        <authorList>
            <person name="Goeker M."/>
        </authorList>
    </citation>
    <scope>NUCLEOTIDE SEQUENCE [LARGE SCALE GENOMIC DNA]</scope>
    <source>
        <strain evidence="1 2">DSM 23491</strain>
    </source>
</reference>
<keyword evidence="2" id="KW-1185">Reference proteome</keyword>